<sequence>MDSGTIGDPCDDLITQARRRWTENSIVYTRRKKAPKPPTNNDTSTADNTVSAALTPSLNSSAVTAVTNYACDVRDSREDDSCAQEQEKSPNRAPECSGSQTTELQNPNESPLPSTNKALDMVENDLPNCREAADEDDDDDRESGSPQGIDTSVHANGFVKPLVISTVDGDMVRFSFSKATPKHDIKELQKTLLCELDQVTEVFKQIEAKELRVFPYSSNNNNQTISLSNSNNYNSARSDVTDRRLMVSVNAQETRHMGLSRIYSDMGSTRNMEPRPYSRQLSVSVMENDNRANEFFEKEKRTPKANQFYRNSEFLLGKDRLPPESNKRLKTSNGRREFGFGFEKNRIQLFKNCSSLLQRLMKHKHSWVFNDPVDAKAMGLVDYHDIIKHPMDLGTIKNRLAQNWYKSPRDFADDVRLVFSNAMTYNPKGQDVHIMAEQLSEIFEERWAIIESEFNSNWKQQTYHTPISRRAPPQPHFGSGPMSLYVPAASQQMRAFDRPDSVVTPLAVDPKIHRHHVGRTPVPRKPKARDPNKRDMTYEEKQRLSNNLQGLPSEKLDAIVQIIKKRSTALSQHDDEIEVDIDSVDAETLWELDRFVTNYKKSLSKNKRKAELVLQARTVANQNIALTNKVLAVADQIGIGAAIEKSSDPRGESEKRGNNGSGSSSSSSSSSDSGSSSSVTPTATVPLDQMQGIHRDHNTITIKDMPLIA</sequence>
<dbReference type="Pfam" id="PF17035">
    <property type="entry name" value="BET"/>
    <property type="match status" value="1"/>
</dbReference>
<evidence type="ECO:0000256" key="2">
    <source>
        <dbReference type="ARBA" id="ARBA00023117"/>
    </source>
</evidence>
<feature type="compositionally biased region" description="Polar residues" evidence="5">
    <location>
        <begin position="97"/>
        <end position="117"/>
    </location>
</feature>
<dbReference type="PANTHER" id="PTHR45926">
    <property type="entry name" value="OSJNBA0053K19.4 PROTEIN"/>
    <property type="match status" value="1"/>
</dbReference>
<keyword evidence="2 4" id="KW-0103">Bromodomain</keyword>
<keyword evidence="3" id="KW-0804">Transcription</keyword>
<evidence type="ECO:0000256" key="1">
    <source>
        <dbReference type="ARBA" id="ARBA00023015"/>
    </source>
</evidence>
<feature type="compositionally biased region" description="Low complexity" evidence="5">
    <location>
        <begin position="661"/>
        <end position="678"/>
    </location>
</feature>
<evidence type="ECO:0000313" key="9">
    <source>
        <dbReference type="Proteomes" id="UP001632038"/>
    </source>
</evidence>
<protein>
    <submittedName>
        <fullName evidence="8">Uncharacterized protein</fullName>
    </submittedName>
</protein>
<dbReference type="AlphaFoldDB" id="A0ABD3D4E6"/>
<reference evidence="9" key="1">
    <citation type="journal article" date="2024" name="IScience">
        <title>Strigolactones Initiate the Formation of Haustorium-like Structures in Castilleja.</title>
        <authorList>
            <person name="Buerger M."/>
            <person name="Peterson D."/>
            <person name="Chory J."/>
        </authorList>
    </citation>
    <scope>NUCLEOTIDE SEQUENCE [LARGE SCALE GENOMIC DNA]</scope>
</reference>
<dbReference type="Gene3D" id="1.20.920.10">
    <property type="entry name" value="Bromodomain-like"/>
    <property type="match status" value="1"/>
</dbReference>
<organism evidence="8 9">
    <name type="scientific">Castilleja foliolosa</name>
    <dbReference type="NCBI Taxonomy" id="1961234"/>
    <lineage>
        <taxon>Eukaryota</taxon>
        <taxon>Viridiplantae</taxon>
        <taxon>Streptophyta</taxon>
        <taxon>Embryophyta</taxon>
        <taxon>Tracheophyta</taxon>
        <taxon>Spermatophyta</taxon>
        <taxon>Magnoliopsida</taxon>
        <taxon>eudicotyledons</taxon>
        <taxon>Gunneridae</taxon>
        <taxon>Pentapetalae</taxon>
        <taxon>asterids</taxon>
        <taxon>lamiids</taxon>
        <taxon>Lamiales</taxon>
        <taxon>Orobanchaceae</taxon>
        <taxon>Pedicularideae</taxon>
        <taxon>Castillejinae</taxon>
        <taxon>Castilleja</taxon>
    </lineage>
</organism>
<feature type="compositionally biased region" description="Polar residues" evidence="5">
    <location>
        <begin position="39"/>
        <end position="48"/>
    </location>
</feature>
<dbReference type="PROSITE" id="PS50014">
    <property type="entry name" value="BROMODOMAIN_2"/>
    <property type="match status" value="1"/>
</dbReference>
<evidence type="ECO:0000256" key="3">
    <source>
        <dbReference type="ARBA" id="ARBA00023163"/>
    </source>
</evidence>
<feature type="compositionally biased region" description="Basic and acidic residues" evidence="5">
    <location>
        <begin position="78"/>
        <end position="90"/>
    </location>
</feature>
<comment type="caution">
    <text evidence="8">The sequence shown here is derived from an EMBL/GenBank/DDBJ whole genome shotgun (WGS) entry which is preliminary data.</text>
</comment>
<evidence type="ECO:0000259" key="6">
    <source>
        <dbReference type="PROSITE" id="PS50014"/>
    </source>
</evidence>
<feature type="region of interest" description="Disordered" evidence="5">
    <location>
        <begin position="78"/>
        <end position="117"/>
    </location>
</feature>
<proteinExistence type="predicted"/>
<evidence type="ECO:0000256" key="5">
    <source>
        <dbReference type="SAM" id="MobiDB-lite"/>
    </source>
</evidence>
<dbReference type="SMART" id="SM00297">
    <property type="entry name" value="BROMO"/>
    <property type="match status" value="1"/>
</dbReference>
<feature type="region of interest" description="Disordered" evidence="5">
    <location>
        <begin position="644"/>
        <end position="709"/>
    </location>
</feature>
<dbReference type="PRINTS" id="PR00503">
    <property type="entry name" value="BROMODOMAIN"/>
</dbReference>
<dbReference type="InterPro" id="IPR027353">
    <property type="entry name" value="NET_dom"/>
</dbReference>
<feature type="compositionally biased region" description="Polar residues" evidence="5">
    <location>
        <begin position="144"/>
        <end position="153"/>
    </location>
</feature>
<evidence type="ECO:0000256" key="4">
    <source>
        <dbReference type="PROSITE-ProRule" id="PRU00035"/>
    </source>
</evidence>
<evidence type="ECO:0000259" key="7">
    <source>
        <dbReference type="PROSITE" id="PS51525"/>
    </source>
</evidence>
<dbReference type="Proteomes" id="UP001632038">
    <property type="component" value="Unassembled WGS sequence"/>
</dbReference>
<dbReference type="Pfam" id="PF00439">
    <property type="entry name" value="Bromodomain"/>
    <property type="match status" value="1"/>
</dbReference>
<dbReference type="InterPro" id="IPR038336">
    <property type="entry name" value="NET_sf"/>
</dbReference>
<dbReference type="InterPro" id="IPR037377">
    <property type="entry name" value="GTE_bromo"/>
</dbReference>
<feature type="compositionally biased region" description="Basic and acidic residues" evidence="5">
    <location>
        <begin position="528"/>
        <end position="543"/>
    </location>
</feature>
<gene>
    <name evidence="8" type="ORF">CASFOL_019202</name>
</gene>
<feature type="compositionally biased region" description="Basic residues" evidence="5">
    <location>
        <begin position="512"/>
        <end position="527"/>
    </location>
</feature>
<accession>A0ABD3D4E6</accession>
<feature type="region of interest" description="Disordered" evidence="5">
    <location>
        <begin position="512"/>
        <end position="550"/>
    </location>
</feature>
<dbReference type="InterPro" id="IPR018359">
    <property type="entry name" value="Bromodomain_CS"/>
</dbReference>
<feature type="compositionally biased region" description="Basic and acidic residues" evidence="5">
    <location>
        <begin position="645"/>
        <end position="657"/>
    </location>
</feature>
<keyword evidence="1" id="KW-0805">Transcription regulation</keyword>
<name>A0ABD3D4E6_9LAMI</name>
<dbReference type="SUPFAM" id="SSF47370">
    <property type="entry name" value="Bromodomain"/>
    <property type="match status" value="1"/>
</dbReference>
<dbReference type="CDD" id="cd05506">
    <property type="entry name" value="Bromo_plant1"/>
    <property type="match status" value="1"/>
</dbReference>
<dbReference type="PROSITE" id="PS00633">
    <property type="entry name" value="BROMODOMAIN_1"/>
    <property type="match status" value="1"/>
</dbReference>
<feature type="region of interest" description="Disordered" evidence="5">
    <location>
        <begin position="25"/>
        <end position="48"/>
    </location>
</feature>
<feature type="domain" description="NET" evidence="7">
    <location>
        <begin position="526"/>
        <end position="607"/>
    </location>
</feature>
<evidence type="ECO:0000313" key="8">
    <source>
        <dbReference type="EMBL" id="KAL3636903.1"/>
    </source>
</evidence>
<dbReference type="Gene3D" id="1.20.1270.220">
    <property type="match status" value="1"/>
</dbReference>
<dbReference type="PROSITE" id="PS51525">
    <property type="entry name" value="NET"/>
    <property type="match status" value="1"/>
</dbReference>
<dbReference type="InterPro" id="IPR036427">
    <property type="entry name" value="Bromodomain-like_sf"/>
</dbReference>
<feature type="region of interest" description="Disordered" evidence="5">
    <location>
        <begin position="130"/>
        <end position="153"/>
    </location>
</feature>
<dbReference type="EMBL" id="JAVIJP010000026">
    <property type="protein sequence ID" value="KAL3636903.1"/>
    <property type="molecule type" value="Genomic_DNA"/>
</dbReference>
<feature type="domain" description="Bromo" evidence="6">
    <location>
        <begin position="361"/>
        <end position="433"/>
    </location>
</feature>
<dbReference type="InterPro" id="IPR001487">
    <property type="entry name" value="Bromodomain"/>
</dbReference>
<keyword evidence="9" id="KW-1185">Reference proteome</keyword>